<accession>A0A0B4X3S2</accession>
<protein>
    <submittedName>
        <fullName evidence="1">Uncharacterized protein</fullName>
    </submittedName>
</protein>
<dbReference type="Proteomes" id="UP000031368">
    <property type="component" value="Chromosome"/>
</dbReference>
<gene>
    <name evidence="1" type="ORF">RGR602_CH03461</name>
</gene>
<sequence length="57" mass="6309">MLSLKAEQNALLARYAGGRSIDQSVGHLSKGFEGGFEFESERHENLISMRTVARAKN</sequence>
<dbReference type="HOGENOM" id="CLU_2993568_0_0_5"/>
<dbReference type="KEGG" id="rga:RGR602_CH03461"/>
<keyword evidence="2" id="KW-1185">Reference proteome</keyword>
<name>A0A0B4X3S2_9HYPH</name>
<organism evidence="1 2">
    <name type="scientific">Rhizobium gallicum bv. gallicum R602sp</name>
    <dbReference type="NCBI Taxonomy" id="1041138"/>
    <lineage>
        <taxon>Bacteria</taxon>
        <taxon>Pseudomonadati</taxon>
        <taxon>Pseudomonadota</taxon>
        <taxon>Alphaproteobacteria</taxon>
        <taxon>Hyphomicrobiales</taxon>
        <taxon>Rhizobiaceae</taxon>
        <taxon>Rhizobium/Agrobacterium group</taxon>
        <taxon>Rhizobium</taxon>
    </lineage>
</organism>
<dbReference type="AlphaFoldDB" id="A0A0B4X3S2"/>
<evidence type="ECO:0000313" key="1">
    <source>
        <dbReference type="EMBL" id="AJD42769.1"/>
    </source>
</evidence>
<dbReference type="EMBL" id="CP006877">
    <property type="protein sequence ID" value="AJD42769.1"/>
    <property type="molecule type" value="Genomic_DNA"/>
</dbReference>
<proteinExistence type="predicted"/>
<evidence type="ECO:0000313" key="2">
    <source>
        <dbReference type="Proteomes" id="UP000031368"/>
    </source>
</evidence>
<reference evidence="1 2" key="1">
    <citation type="submission" date="2013-11" db="EMBL/GenBank/DDBJ databases">
        <title>Complete genome sequence of Rhizobium gallicum bv. gallicum R602.</title>
        <authorList>
            <person name="Bustos P."/>
            <person name="Santamaria R.I."/>
            <person name="Lozano L."/>
            <person name="Acosta J.L."/>
            <person name="Ormeno-Orrillo E."/>
            <person name="Rogel M.A."/>
            <person name="Romero D."/>
            <person name="Cevallos M.A."/>
            <person name="Martinez-Romero E."/>
            <person name="Gonzalez V."/>
        </authorList>
    </citation>
    <scope>NUCLEOTIDE SEQUENCE [LARGE SCALE GENOMIC DNA]</scope>
    <source>
        <strain evidence="1 2">R602</strain>
    </source>
</reference>